<dbReference type="InterPro" id="IPR016484">
    <property type="entry name" value="GTPase_Der"/>
</dbReference>
<keyword evidence="6 8" id="KW-0342">GTP-binding</keyword>
<comment type="function">
    <text evidence="8 10">GTPase that plays an essential role in the late steps of ribosome biogenesis.</text>
</comment>
<dbReference type="GO" id="GO:0016787">
    <property type="term" value="F:hydrolase activity"/>
    <property type="evidence" value="ECO:0007669"/>
    <property type="project" value="UniProtKB-KW"/>
</dbReference>
<dbReference type="InterPro" id="IPR006073">
    <property type="entry name" value="GTP-bd"/>
</dbReference>
<evidence type="ECO:0000256" key="3">
    <source>
        <dbReference type="ARBA" id="ARBA00022517"/>
    </source>
</evidence>
<keyword evidence="3 8" id="KW-0690">Ribosome biogenesis</keyword>
<dbReference type="NCBIfam" id="TIGR00231">
    <property type="entry name" value="small_GTP"/>
    <property type="match status" value="2"/>
</dbReference>
<evidence type="ECO:0000256" key="2">
    <source>
        <dbReference type="ARBA" id="ARBA00020953"/>
    </source>
</evidence>
<evidence type="ECO:0000256" key="6">
    <source>
        <dbReference type="ARBA" id="ARBA00023134"/>
    </source>
</evidence>
<dbReference type="PRINTS" id="PR00326">
    <property type="entry name" value="GTP1OBG"/>
</dbReference>
<evidence type="ECO:0000256" key="9">
    <source>
        <dbReference type="PROSITE-ProRule" id="PRU01049"/>
    </source>
</evidence>
<evidence type="ECO:0000313" key="14">
    <source>
        <dbReference type="Proteomes" id="UP001446205"/>
    </source>
</evidence>
<comment type="similarity">
    <text evidence="1 8 9 10">Belongs to the TRAFAC class TrmE-Era-EngA-EngB-Septin-like GTPase superfamily. EngA (Der) GTPase family.</text>
</comment>
<comment type="subunit">
    <text evidence="8">Associates with the 50S ribosomal subunit.</text>
</comment>
<dbReference type="RefSeq" id="WP_341371746.1">
    <property type="nucleotide sequence ID" value="NZ_JBBPCO010000014.1"/>
</dbReference>
<evidence type="ECO:0000256" key="8">
    <source>
        <dbReference type="HAMAP-Rule" id="MF_00195"/>
    </source>
</evidence>
<feature type="domain" description="EngA-type G" evidence="12">
    <location>
        <begin position="3"/>
        <end position="167"/>
    </location>
</feature>
<dbReference type="PROSITE" id="PS51712">
    <property type="entry name" value="G_ENGA"/>
    <property type="match status" value="2"/>
</dbReference>
<evidence type="ECO:0000256" key="7">
    <source>
        <dbReference type="ARBA" id="ARBA00032345"/>
    </source>
</evidence>
<dbReference type="CDD" id="cd01894">
    <property type="entry name" value="EngA1"/>
    <property type="match status" value="1"/>
</dbReference>
<evidence type="ECO:0000256" key="5">
    <source>
        <dbReference type="ARBA" id="ARBA00022741"/>
    </source>
</evidence>
<dbReference type="EMBL" id="JBBPCO010000014">
    <property type="protein sequence ID" value="MEK8090692.1"/>
    <property type="molecule type" value="Genomic_DNA"/>
</dbReference>
<keyword evidence="14" id="KW-1185">Reference proteome</keyword>
<feature type="domain" description="EngA-type G" evidence="12">
    <location>
        <begin position="178"/>
        <end position="351"/>
    </location>
</feature>
<evidence type="ECO:0000256" key="11">
    <source>
        <dbReference type="SAM" id="MobiDB-lite"/>
    </source>
</evidence>
<dbReference type="Gene3D" id="3.40.50.300">
    <property type="entry name" value="P-loop containing nucleotide triphosphate hydrolases"/>
    <property type="match status" value="2"/>
</dbReference>
<feature type="binding site" evidence="8">
    <location>
        <begin position="184"/>
        <end position="191"/>
    </location>
    <ligand>
        <name>GTP</name>
        <dbReference type="ChEBI" id="CHEBI:37565"/>
        <label>2</label>
    </ligand>
</feature>
<evidence type="ECO:0000259" key="12">
    <source>
        <dbReference type="PROSITE" id="PS51712"/>
    </source>
</evidence>
<dbReference type="PANTHER" id="PTHR43834:SF6">
    <property type="entry name" value="GTPASE DER"/>
    <property type="match status" value="1"/>
</dbReference>
<keyword evidence="5 8" id="KW-0547">Nucleotide-binding</keyword>
<feature type="binding site" evidence="8">
    <location>
        <begin position="9"/>
        <end position="16"/>
    </location>
    <ligand>
        <name>GTP</name>
        <dbReference type="ChEBI" id="CHEBI:37565"/>
        <label>1</label>
    </ligand>
</feature>
<dbReference type="InterPro" id="IPR031166">
    <property type="entry name" value="G_ENGA"/>
</dbReference>
<dbReference type="Pfam" id="PF14714">
    <property type="entry name" value="KH_dom-like"/>
    <property type="match status" value="1"/>
</dbReference>
<dbReference type="InterPro" id="IPR027417">
    <property type="entry name" value="P-loop_NTPase"/>
</dbReference>
<feature type="binding site" evidence="8">
    <location>
        <begin position="56"/>
        <end position="60"/>
    </location>
    <ligand>
        <name>GTP</name>
        <dbReference type="ChEBI" id="CHEBI:37565"/>
        <label>1</label>
    </ligand>
</feature>
<feature type="binding site" evidence="8">
    <location>
        <begin position="119"/>
        <end position="122"/>
    </location>
    <ligand>
        <name>GTP</name>
        <dbReference type="ChEBI" id="CHEBI:37565"/>
        <label>1</label>
    </ligand>
</feature>
<comment type="caution">
    <text evidence="13">The sequence shown here is derived from an EMBL/GenBank/DDBJ whole genome shotgun (WGS) entry which is preliminary data.</text>
</comment>
<sequence>MQPVIALVGRPNVGKSTLFNRLTRTRDALVADLPGLTRDRQYGTGKLGGRSYLVVDTGGFEPEQKNGIVAEMARQTRQAIDEADAVIFVLDARGGLQIEDEEVASYLRRSGRPVFLAVNKAEGLGEQFPASDFHALGLGEPIPISAAHGQGMDELMEVVLGALPPEDAEPLPGEEEGPRIAVLGRPNVGKSTLVNRMLGEERVIVFDMPGTTRDSIYIPFERQGKRYVMIDTAGVRRRARVQGGIEKLSVIKTIKAIEDATVAILVLDARTEISEQDAHLAGMALQAGRALIIAVNKWDNLEQHQRDWIKTQLERRLPFLTYAPVHFISALHGTGVGDLYKSIDKLAAGSSRHFSTAQLNKILADALAAHQPPLVGGRRIKLRYVHQGGHNPITLVVHGTRMDELPEAYRRYLEATFRKALKLEGVTVRMVFKQGENPFVTPAPTRIMKPRTERSRAASRPKPPRKP</sequence>
<dbReference type="PANTHER" id="PTHR43834">
    <property type="entry name" value="GTPASE DER"/>
    <property type="match status" value="1"/>
</dbReference>
<keyword evidence="13" id="KW-0378">Hydrolase</keyword>
<evidence type="ECO:0000313" key="13">
    <source>
        <dbReference type="EMBL" id="MEK8090692.1"/>
    </source>
</evidence>
<protein>
    <recommendedName>
        <fullName evidence="2 8">GTPase Der</fullName>
    </recommendedName>
    <alternativeName>
        <fullName evidence="7 8">GTP-binding protein EngA</fullName>
    </alternativeName>
</protein>
<dbReference type="Gene3D" id="3.30.300.20">
    <property type="match status" value="1"/>
</dbReference>
<evidence type="ECO:0000256" key="10">
    <source>
        <dbReference type="RuleBase" id="RU004481"/>
    </source>
</evidence>
<reference evidence="13 14" key="1">
    <citation type="submission" date="2024-04" db="EMBL/GenBank/DDBJ databases">
        <authorList>
            <person name="Abashina T."/>
            <person name="Shaikin A."/>
        </authorList>
    </citation>
    <scope>NUCLEOTIDE SEQUENCE [LARGE SCALE GENOMIC DNA]</scope>
    <source>
        <strain evidence="13 14">AAFK</strain>
    </source>
</reference>
<feature type="binding site" evidence="8">
    <location>
        <begin position="296"/>
        <end position="299"/>
    </location>
    <ligand>
        <name>GTP</name>
        <dbReference type="ChEBI" id="CHEBI:37565"/>
        <label>2</label>
    </ligand>
</feature>
<evidence type="ECO:0000256" key="4">
    <source>
        <dbReference type="ARBA" id="ARBA00022737"/>
    </source>
</evidence>
<dbReference type="InterPro" id="IPR032859">
    <property type="entry name" value="KH_dom-like"/>
</dbReference>
<dbReference type="Proteomes" id="UP001446205">
    <property type="component" value="Unassembled WGS sequence"/>
</dbReference>
<dbReference type="SUPFAM" id="SSF52540">
    <property type="entry name" value="P-loop containing nucleoside triphosphate hydrolases"/>
    <property type="match status" value="2"/>
</dbReference>
<feature type="compositionally biased region" description="Basic residues" evidence="11">
    <location>
        <begin position="457"/>
        <end position="467"/>
    </location>
</feature>
<accession>A0ABU9DB08</accession>
<dbReference type="NCBIfam" id="TIGR03594">
    <property type="entry name" value="GTPase_EngA"/>
    <property type="match status" value="1"/>
</dbReference>
<feature type="binding site" evidence="8">
    <location>
        <begin position="231"/>
        <end position="235"/>
    </location>
    <ligand>
        <name>GTP</name>
        <dbReference type="ChEBI" id="CHEBI:37565"/>
        <label>2</label>
    </ligand>
</feature>
<proteinExistence type="inferred from homology"/>
<dbReference type="PIRSF" id="PIRSF006485">
    <property type="entry name" value="GTP-binding_EngA"/>
    <property type="match status" value="1"/>
</dbReference>
<organism evidence="13 14">
    <name type="scientific">Thermithiobacillus plumbiphilus</name>
    <dbReference type="NCBI Taxonomy" id="1729899"/>
    <lineage>
        <taxon>Bacteria</taxon>
        <taxon>Pseudomonadati</taxon>
        <taxon>Pseudomonadota</taxon>
        <taxon>Acidithiobacillia</taxon>
        <taxon>Acidithiobacillales</taxon>
        <taxon>Thermithiobacillaceae</taxon>
        <taxon>Thermithiobacillus</taxon>
    </lineage>
</organism>
<dbReference type="InterPro" id="IPR015946">
    <property type="entry name" value="KH_dom-like_a/b"/>
</dbReference>
<feature type="region of interest" description="Disordered" evidence="11">
    <location>
        <begin position="439"/>
        <end position="467"/>
    </location>
</feature>
<name>A0ABU9DB08_9PROT</name>
<evidence type="ECO:0000256" key="1">
    <source>
        <dbReference type="ARBA" id="ARBA00008279"/>
    </source>
</evidence>
<dbReference type="Pfam" id="PF01926">
    <property type="entry name" value="MMR_HSR1"/>
    <property type="match status" value="2"/>
</dbReference>
<dbReference type="InterPro" id="IPR005225">
    <property type="entry name" value="Small_GTP-bd"/>
</dbReference>
<keyword evidence="4 10" id="KW-0677">Repeat</keyword>
<dbReference type="CDD" id="cd01895">
    <property type="entry name" value="EngA2"/>
    <property type="match status" value="1"/>
</dbReference>
<dbReference type="HAMAP" id="MF_00195">
    <property type="entry name" value="GTPase_Der"/>
    <property type="match status" value="1"/>
</dbReference>
<gene>
    <name evidence="8 13" type="primary">der</name>
    <name evidence="13" type="ORF">WOB96_13115</name>
</gene>